<dbReference type="AlphaFoldDB" id="A0A0F0KQC8"/>
<dbReference type="RefSeq" id="WP_045264286.1">
    <property type="nucleotide sequence ID" value="NZ_JYIV01000027.1"/>
</dbReference>
<evidence type="ECO:0000313" key="1">
    <source>
        <dbReference type="EMBL" id="KJL21441.1"/>
    </source>
</evidence>
<accession>A0A0F0KQC8</accession>
<reference evidence="1 2" key="1">
    <citation type="submission" date="2015-02" db="EMBL/GenBank/DDBJ databases">
        <title>Draft genome sequences of ten Microbacterium spp. with emphasis on heavy metal contaminated environments.</title>
        <authorList>
            <person name="Corretto E."/>
        </authorList>
    </citation>
    <scope>NUCLEOTIDE SEQUENCE [LARGE SCALE GENOMIC DNA]</scope>
    <source>
        <strain evidence="1 2">BEL163</strain>
    </source>
</reference>
<evidence type="ECO:0008006" key="3">
    <source>
        <dbReference type="Google" id="ProtNLM"/>
    </source>
</evidence>
<organism evidence="1 2">
    <name type="scientific">Microbacterium oxydans</name>
    <dbReference type="NCBI Taxonomy" id="82380"/>
    <lineage>
        <taxon>Bacteria</taxon>
        <taxon>Bacillati</taxon>
        <taxon>Actinomycetota</taxon>
        <taxon>Actinomycetes</taxon>
        <taxon>Micrococcales</taxon>
        <taxon>Microbacteriaceae</taxon>
        <taxon>Microbacterium</taxon>
    </lineage>
</organism>
<gene>
    <name evidence="1" type="ORF">RN51_02461</name>
</gene>
<dbReference type="EMBL" id="JYIV01000027">
    <property type="protein sequence ID" value="KJL21441.1"/>
    <property type="molecule type" value="Genomic_DNA"/>
</dbReference>
<dbReference type="Proteomes" id="UP000033725">
    <property type="component" value="Unassembled WGS sequence"/>
</dbReference>
<dbReference type="PATRIC" id="fig|82380.10.peg.2469"/>
<protein>
    <recommendedName>
        <fullName evidence="3">WXG100 family type VII secretion target</fullName>
    </recommendedName>
</protein>
<comment type="caution">
    <text evidence="1">The sequence shown here is derived from an EMBL/GenBank/DDBJ whole genome shotgun (WGS) entry which is preliminary data.</text>
</comment>
<dbReference type="OrthoDB" id="4821850at2"/>
<evidence type="ECO:0000313" key="2">
    <source>
        <dbReference type="Proteomes" id="UP000033725"/>
    </source>
</evidence>
<sequence length="403" mass="42547">MTIDTTTYGDADQVQAAADWLDPDLKDAADASSNVTTFIPTGVRGHWFGESADDYVTILSRTTDAAKEMAGLARDSAEKLRSYAGQLRRMREDFAKHRDNARAAGLPVNGMIIGRPVSLIPVCPTSRDDPYWDEWQEHLDRIELYNEIAADVGSWWGELEVWISENLDGFLGTMPSQSTADKILSGLREASGEVPKIYLEGQGLAWAETAAELTSHAEDLRLGASDFVRELRSGNPAVKAAAEAANPTGMRWAADEAEDLARGLSRASRAVPFIGWGVDAWNLGSAMSSGDDPSSTAVEIIGGAAGGAAAAAGVAALAAAGVVTLPVWGTAVVVGGAAVAVGAGAVWAYENWVPQDVRESIDAGMADAWDATTDFAEDAWENTTDFVGDAGHNIGKAWKGLFG</sequence>
<proteinExistence type="predicted"/>
<name>A0A0F0KQC8_9MICO</name>